<evidence type="ECO:0000313" key="2">
    <source>
        <dbReference type="Proteomes" id="UP000799777"/>
    </source>
</evidence>
<accession>A0A9P4GZN6</accession>
<keyword evidence="2" id="KW-1185">Reference proteome</keyword>
<reference evidence="1" key="1">
    <citation type="journal article" date="2020" name="Stud. Mycol.">
        <title>101 Dothideomycetes genomes: a test case for predicting lifestyles and emergence of pathogens.</title>
        <authorList>
            <person name="Haridas S."/>
            <person name="Albert R."/>
            <person name="Binder M."/>
            <person name="Bloem J."/>
            <person name="Labutti K."/>
            <person name="Salamov A."/>
            <person name="Andreopoulos B."/>
            <person name="Baker S."/>
            <person name="Barry K."/>
            <person name="Bills G."/>
            <person name="Bluhm B."/>
            <person name="Cannon C."/>
            <person name="Castanera R."/>
            <person name="Culley D."/>
            <person name="Daum C."/>
            <person name="Ezra D."/>
            <person name="Gonzalez J."/>
            <person name="Henrissat B."/>
            <person name="Kuo A."/>
            <person name="Liang C."/>
            <person name="Lipzen A."/>
            <person name="Lutzoni F."/>
            <person name="Magnuson J."/>
            <person name="Mondo S."/>
            <person name="Nolan M."/>
            <person name="Ohm R."/>
            <person name="Pangilinan J."/>
            <person name="Park H.-J."/>
            <person name="Ramirez L."/>
            <person name="Alfaro M."/>
            <person name="Sun H."/>
            <person name="Tritt A."/>
            <person name="Yoshinaga Y."/>
            <person name="Zwiers L.-H."/>
            <person name="Turgeon B."/>
            <person name="Goodwin S."/>
            <person name="Spatafora J."/>
            <person name="Crous P."/>
            <person name="Grigoriev I."/>
        </authorList>
    </citation>
    <scope>NUCLEOTIDE SEQUENCE</scope>
    <source>
        <strain evidence="1">CBS 110217</strain>
    </source>
</reference>
<protein>
    <submittedName>
        <fullName evidence="1">Uncharacterized protein</fullName>
    </submittedName>
</protein>
<dbReference type="Proteomes" id="UP000799777">
    <property type="component" value="Unassembled WGS sequence"/>
</dbReference>
<evidence type="ECO:0000313" key="1">
    <source>
        <dbReference type="EMBL" id="KAF2025783.1"/>
    </source>
</evidence>
<proteinExistence type="predicted"/>
<organism evidence="1 2">
    <name type="scientific">Setomelanomma holmii</name>
    <dbReference type="NCBI Taxonomy" id="210430"/>
    <lineage>
        <taxon>Eukaryota</taxon>
        <taxon>Fungi</taxon>
        <taxon>Dikarya</taxon>
        <taxon>Ascomycota</taxon>
        <taxon>Pezizomycotina</taxon>
        <taxon>Dothideomycetes</taxon>
        <taxon>Pleosporomycetidae</taxon>
        <taxon>Pleosporales</taxon>
        <taxon>Pleosporineae</taxon>
        <taxon>Phaeosphaeriaceae</taxon>
        <taxon>Setomelanomma</taxon>
    </lineage>
</organism>
<dbReference type="EMBL" id="ML978257">
    <property type="protein sequence ID" value="KAF2025783.1"/>
    <property type="molecule type" value="Genomic_DNA"/>
</dbReference>
<dbReference type="AlphaFoldDB" id="A0A9P4GZN6"/>
<comment type="caution">
    <text evidence="1">The sequence shown here is derived from an EMBL/GenBank/DDBJ whole genome shotgun (WGS) entry which is preliminary data.</text>
</comment>
<name>A0A9P4GZN6_9PLEO</name>
<gene>
    <name evidence="1" type="ORF">EK21DRAFT_116488</name>
</gene>
<sequence length="320" mass="36325">MFFPSHLHNQSIRKTTAVSLPLTLHAATPSTSTFFGRQPQVFFKTPSTESVTKLVNKFFQALQNTIQSLQAMEQPHVVPIIHGVAVNVALDISFEIQDLEHPRKSKNRNNLSSYLPPAASLQGAVASFDLSELRLAASLSSSSLMGHCNYANIVRGFQILTATSETWRSVNLMAPETCKAMIPQTTLPRPSQHRELFRQELLLDYIRKFPTNDQKSLYLTLNIIVGAELQDDDDKNSWMVRDERLRTYKVLEISRMLWLLVGSPELLAKAFNSNIKVEDFLDVPNTYLQGKNDPVRLSMLKGFARRFELWGWAVKARCQF</sequence>